<dbReference type="Proteomes" id="UP000193083">
    <property type="component" value="Unassembled WGS sequence"/>
</dbReference>
<dbReference type="SUPFAM" id="SSF51556">
    <property type="entry name" value="Metallo-dependent hydrolases"/>
    <property type="match status" value="1"/>
</dbReference>
<accession>A0A1X7N252</accession>
<feature type="domain" description="Adenosine deaminase" evidence="4">
    <location>
        <begin position="11"/>
        <end position="330"/>
    </location>
</feature>
<name>A0A1X7N252_9HYPH</name>
<evidence type="ECO:0000256" key="1">
    <source>
        <dbReference type="ARBA" id="ARBA00001947"/>
    </source>
</evidence>
<protein>
    <submittedName>
        <fullName evidence="5">Adenosine deaminase</fullName>
    </submittedName>
</protein>
<dbReference type="GO" id="GO:0005829">
    <property type="term" value="C:cytosol"/>
    <property type="evidence" value="ECO:0007669"/>
    <property type="project" value="TreeGrafter"/>
</dbReference>
<dbReference type="AlphaFoldDB" id="A0A1X7N252"/>
<dbReference type="Pfam" id="PF00962">
    <property type="entry name" value="A_deaminase"/>
    <property type="match status" value="1"/>
</dbReference>
<keyword evidence="6" id="KW-1185">Reference proteome</keyword>
<dbReference type="GO" id="GO:0006146">
    <property type="term" value="P:adenine catabolic process"/>
    <property type="evidence" value="ECO:0007669"/>
    <property type="project" value="TreeGrafter"/>
</dbReference>
<dbReference type="EMBL" id="FXBL01000004">
    <property type="protein sequence ID" value="SMH31401.1"/>
    <property type="molecule type" value="Genomic_DNA"/>
</dbReference>
<proteinExistence type="predicted"/>
<dbReference type="PANTHER" id="PTHR43114:SF7">
    <property type="entry name" value="ADENOSINE DEAMINASE DOMAIN-CONTAINING PROTEIN"/>
    <property type="match status" value="1"/>
</dbReference>
<gene>
    <name evidence="5" type="ORF">SAMN02982922_1156</name>
</gene>
<comment type="cofactor">
    <cofactor evidence="1">
        <name>Zn(2+)</name>
        <dbReference type="ChEBI" id="CHEBI:29105"/>
    </cofactor>
</comment>
<dbReference type="NCBIfam" id="TIGR01430">
    <property type="entry name" value="aden_deam"/>
    <property type="match status" value="1"/>
</dbReference>
<dbReference type="GO" id="GO:0000034">
    <property type="term" value="F:adenine deaminase activity"/>
    <property type="evidence" value="ECO:0007669"/>
    <property type="project" value="TreeGrafter"/>
</dbReference>
<dbReference type="InterPro" id="IPR001365">
    <property type="entry name" value="A_deaminase_dom"/>
</dbReference>
<dbReference type="PANTHER" id="PTHR43114">
    <property type="entry name" value="ADENINE DEAMINASE"/>
    <property type="match status" value="1"/>
</dbReference>
<keyword evidence="2" id="KW-0479">Metal-binding</keyword>
<evidence type="ECO:0000313" key="5">
    <source>
        <dbReference type="EMBL" id="SMH31401.1"/>
    </source>
</evidence>
<dbReference type="GO" id="GO:0043103">
    <property type="term" value="P:hypoxanthine salvage"/>
    <property type="evidence" value="ECO:0007669"/>
    <property type="project" value="TreeGrafter"/>
</dbReference>
<dbReference type="InterPro" id="IPR032466">
    <property type="entry name" value="Metal_Hydrolase"/>
</dbReference>
<dbReference type="OrthoDB" id="105475at2"/>
<organism evidence="5 6">
    <name type="scientific">Mesorhizobium australicum</name>
    <dbReference type="NCBI Taxonomy" id="536018"/>
    <lineage>
        <taxon>Bacteria</taxon>
        <taxon>Pseudomonadati</taxon>
        <taxon>Pseudomonadota</taxon>
        <taxon>Alphaproteobacteria</taxon>
        <taxon>Hyphomicrobiales</taxon>
        <taxon>Phyllobacteriaceae</taxon>
        <taxon>Mesorhizobium</taxon>
    </lineage>
</organism>
<reference evidence="5 6" key="1">
    <citation type="submission" date="2017-04" db="EMBL/GenBank/DDBJ databases">
        <authorList>
            <person name="Afonso C.L."/>
            <person name="Miller P.J."/>
            <person name="Scott M.A."/>
            <person name="Spackman E."/>
            <person name="Goraichik I."/>
            <person name="Dimitrov K.M."/>
            <person name="Suarez D.L."/>
            <person name="Swayne D.E."/>
        </authorList>
    </citation>
    <scope>NUCLEOTIDE SEQUENCE [LARGE SCALE GENOMIC DNA]</scope>
    <source>
        <strain evidence="5 6">B5P</strain>
    </source>
</reference>
<evidence type="ECO:0000256" key="2">
    <source>
        <dbReference type="ARBA" id="ARBA00022723"/>
    </source>
</evidence>
<evidence type="ECO:0000256" key="3">
    <source>
        <dbReference type="ARBA" id="ARBA00022801"/>
    </source>
</evidence>
<dbReference type="InterPro" id="IPR006330">
    <property type="entry name" value="Ado/ade_deaminase"/>
</dbReference>
<dbReference type="GO" id="GO:0046872">
    <property type="term" value="F:metal ion binding"/>
    <property type="evidence" value="ECO:0007669"/>
    <property type="project" value="UniProtKB-KW"/>
</dbReference>
<keyword evidence="3" id="KW-0378">Hydrolase</keyword>
<evidence type="ECO:0000259" key="4">
    <source>
        <dbReference type="Pfam" id="PF00962"/>
    </source>
</evidence>
<dbReference type="Gene3D" id="3.20.20.140">
    <property type="entry name" value="Metal-dependent hydrolases"/>
    <property type="match status" value="1"/>
</dbReference>
<sequence length="339" mass="38811">MDIAEFIRTMPKAELHLHISGTMSPQTVMRLAARNGVDIPYKTEADFIEAQQYKSPEDFFRYHMTCFEVLRTRQDIYESTMDFLERAREENIRHVELTFAPQQYFDNGISVDDLMQALDQASKDGQEKFGVSSVLLMCINREFSEESALKMLEAVAPYRDMIAGMGLCSNEKGNPPIKFKRAYDEARRQGYRLTAHCDCDMENSAQHIYQCIHVLGVERIDHGVNSIEDDKLVEALVERNIPLTICPTWTPLDSRPRRIGRLRALYERGVKVTVNTDDPAEFSSGYMCHMMQELTKYGFSASELLQFMRNAFSAAWIPDAAKTVFLKELEAHAAAYGVR</sequence>
<evidence type="ECO:0000313" key="6">
    <source>
        <dbReference type="Proteomes" id="UP000193083"/>
    </source>
</evidence>
<dbReference type="RefSeq" id="WP_085463274.1">
    <property type="nucleotide sequence ID" value="NZ_FXBL01000004.1"/>
</dbReference>